<comment type="similarity">
    <text evidence="1">Belongs to the saccharopine dehydrogenase family.</text>
</comment>
<gene>
    <name evidence="5" type="primary">LOC116060491</name>
</gene>
<dbReference type="GeneTree" id="ENSGT00390000004799"/>
<evidence type="ECO:0000259" key="4">
    <source>
        <dbReference type="Pfam" id="PF03435"/>
    </source>
</evidence>
<dbReference type="PANTHER" id="PTHR12286:SF5">
    <property type="entry name" value="SACCHAROPINE DEHYDROGENASE-LIKE OXIDOREDUCTASE"/>
    <property type="match status" value="1"/>
</dbReference>
<dbReference type="Pfam" id="PF03435">
    <property type="entry name" value="Sacchrp_dh_NADP"/>
    <property type="match status" value="1"/>
</dbReference>
<evidence type="ECO:0000313" key="5">
    <source>
        <dbReference type="Ensembl" id="ENSSLUP00000019433.1"/>
    </source>
</evidence>
<dbReference type="Ensembl" id="ENSSLUT00000020055.1">
    <property type="protein sequence ID" value="ENSSLUP00000019433.1"/>
    <property type="gene ID" value="ENSSLUG00000008931.1"/>
</dbReference>
<dbReference type="GO" id="GO:0005811">
    <property type="term" value="C:lipid droplet"/>
    <property type="evidence" value="ECO:0007669"/>
    <property type="project" value="TreeGrafter"/>
</dbReference>
<keyword evidence="3" id="KW-0472">Membrane</keyword>
<dbReference type="InterPro" id="IPR005097">
    <property type="entry name" value="Sacchrp_dh_NADP-bd"/>
</dbReference>
<dbReference type="InterPro" id="IPR051276">
    <property type="entry name" value="Saccharopine_DH-like_oxidrdct"/>
</dbReference>
<protein>
    <recommendedName>
        <fullName evidence="2">Saccharopine dehydrogenase-like oxidoreductase</fullName>
    </recommendedName>
</protein>
<dbReference type="PANTHER" id="PTHR12286">
    <property type="entry name" value="SACCHAROPINE DEHYDROGENASE-LIKE OXIDOREDUCTASE"/>
    <property type="match status" value="1"/>
</dbReference>
<dbReference type="Proteomes" id="UP000694568">
    <property type="component" value="Unplaced"/>
</dbReference>
<dbReference type="GO" id="GO:0005886">
    <property type="term" value="C:plasma membrane"/>
    <property type="evidence" value="ECO:0007669"/>
    <property type="project" value="TreeGrafter"/>
</dbReference>
<dbReference type="GO" id="GO:0005739">
    <property type="term" value="C:mitochondrion"/>
    <property type="evidence" value="ECO:0007669"/>
    <property type="project" value="TreeGrafter"/>
</dbReference>
<accession>A0A8C9Y252</accession>
<evidence type="ECO:0000256" key="2">
    <source>
        <dbReference type="ARBA" id="ARBA00039852"/>
    </source>
</evidence>
<reference evidence="5" key="2">
    <citation type="submission" date="2025-09" db="UniProtKB">
        <authorList>
            <consortium name="Ensembl"/>
        </authorList>
    </citation>
    <scope>IDENTIFICATION</scope>
</reference>
<keyword evidence="6" id="KW-1185">Reference proteome</keyword>
<evidence type="ECO:0000313" key="6">
    <source>
        <dbReference type="Proteomes" id="UP000694568"/>
    </source>
</evidence>
<reference evidence="5" key="1">
    <citation type="submission" date="2025-08" db="UniProtKB">
        <authorList>
            <consortium name="Ensembl"/>
        </authorList>
    </citation>
    <scope>IDENTIFICATION</scope>
</reference>
<evidence type="ECO:0000256" key="3">
    <source>
        <dbReference type="SAM" id="Phobius"/>
    </source>
</evidence>
<organism evidence="5 6">
    <name type="scientific">Sander lucioperca</name>
    <name type="common">Pike-perch</name>
    <name type="synonym">Perca lucioperca</name>
    <dbReference type="NCBI Taxonomy" id="283035"/>
    <lineage>
        <taxon>Eukaryota</taxon>
        <taxon>Metazoa</taxon>
        <taxon>Chordata</taxon>
        <taxon>Craniata</taxon>
        <taxon>Vertebrata</taxon>
        <taxon>Euteleostomi</taxon>
        <taxon>Actinopterygii</taxon>
        <taxon>Neopterygii</taxon>
        <taxon>Teleostei</taxon>
        <taxon>Neoteleostei</taxon>
        <taxon>Acanthomorphata</taxon>
        <taxon>Eupercaria</taxon>
        <taxon>Perciformes</taxon>
        <taxon>Percoidei</taxon>
        <taxon>Percidae</taxon>
        <taxon>Luciopercinae</taxon>
        <taxon>Sander</taxon>
    </lineage>
</organism>
<dbReference type="AlphaFoldDB" id="A0A8C9Y252"/>
<keyword evidence="3" id="KW-0812">Transmembrane</keyword>
<feature type="transmembrane region" description="Helical" evidence="3">
    <location>
        <begin position="277"/>
        <end position="303"/>
    </location>
</feature>
<dbReference type="FunFam" id="3.40.50.720:FF:000178">
    <property type="entry name" value="Saccharopine dehydrogenase-like oxidoreductase"/>
    <property type="match status" value="1"/>
</dbReference>
<feature type="domain" description="Saccharopine dehydrogenase NADP binding" evidence="4">
    <location>
        <begin position="15"/>
        <end position="152"/>
    </location>
</feature>
<proteinExistence type="inferred from homology"/>
<dbReference type="GO" id="GO:0009247">
    <property type="term" value="P:glycolipid biosynthetic process"/>
    <property type="evidence" value="ECO:0007669"/>
    <property type="project" value="TreeGrafter"/>
</dbReference>
<keyword evidence="3" id="KW-1133">Transmembrane helix</keyword>
<name>A0A8C9Y252_SANLU</name>
<dbReference type="InterPro" id="IPR036291">
    <property type="entry name" value="NAD(P)-bd_dom_sf"/>
</dbReference>
<evidence type="ECO:0000256" key="1">
    <source>
        <dbReference type="ARBA" id="ARBA00038048"/>
    </source>
</evidence>
<sequence length="359" mass="39275">MARVETSSSRPYHLVIFGASGFTGQFVVEEVARTVSEGPKGNLKWAVAGRSKQKLEKVLEQAAGVLGKPELRSEVDIIVADVEEPDSLAAMCKQAVVVLNCVGPYRFYGEPMVKACVENGAHHIDISGEPQFLESMQLNYNSQAADKGVYIIGSCGFDSIPADMGVLYTRDQFKGTLTAVESFLTIGSGEDGGCIHDGTWQSAIYGFSDSQKLQSLRRKFNHKPLPTVGSKLRRRGTLFFSNEIQQYTVPFMGSDPSVVKRTQRFLVDEHQANPVQYGAYAGIGGISNVIKLMFAGMMFWLLVKFSFGRNLLIKVNKHKEDALCPSLPKTGGVYTPGAAFAKTTLTDRLNKHGIQFSVV</sequence>
<dbReference type="Gene3D" id="3.40.50.720">
    <property type="entry name" value="NAD(P)-binding Rossmann-like Domain"/>
    <property type="match status" value="1"/>
</dbReference>
<dbReference type="SUPFAM" id="SSF51735">
    <property type="entry name" value="NAD(P)-binding Rossmann-fold domains"/>
    <property type="match status" value="1"/>
</dbReference>